<keyword evidence="2 7" id="KW-0808">Transferase</keyword>
<reference evidence="7 8" key="1">
    <citation type="journal article" date="2010" name="J. Bacteriol.">
        <title>Genome sequence of the milbemycin-producing bacterium Streptomyces bingchenggensis.</title>
        <authorList>
            <person name="Wang X.J."/>
            <person name="Yan Y.J."/>
            <person name="Zhang B."/>
            <person name="An J."/>
            <person name="Wang J.J."/>
            <person name="Tian J."/>
            <person name="Jiang L."/>
            <person name="Chen Y.H."/>
            <person name="Huang S.X."/>
            <person name="Yin M."/>
            <person name="Zhang J."/>
            <person name="Gao A.L."/>
            <person name="Liu C.X."/>
            <person name="Zhu Z.X."/>
            <person name="Xiang W.S."/>
        </authorList>
    </citation>
    <scope>NUCLEOTIDE SEQUENCE [LARGE SCALE GENOMIC DNA]</scope>
    <source>
        <strain evidence="7 8">BCW-1</strain>
    </source>
</reference>
<gene>
    <name evidence="7" type="ordered locus">SBI_07651</name>
</gene>
<sequence>MTEQADSSAESSGDSSADEQLKPVDVIAHSVLPVAGLMQLILGHWGTQVVGTLATLGIPDSLADGPRSAEDLAKQHEVDPRALYRVLRAAATLRVLDHAQDETFALTEAGHFLRTDYPFSMRYNAMLHSSRWHWDPWSLAPEAVRKGGEAFSDHHGQPYYAYIDKHPEEGGLFDRAMTAMASQAQLLAVSLHDFGQHKVVVDVGGGAGVVLSNLLETHAELRGVLFDRERVVAGAKELLGEAGHTERVDFVPGDMFESVPEGGDCYLLSMVLNDYNDDKARKLLENCRAAMGEDGTLVLFDMVIPGNGTPSFATLGDIECLVVSGGELRTEPEIKALLESAGFRLEAVHRGFSPVCAVVAKPE</sequence>
<organism evidence="7 8">
    <name type="scientific">Streptomyces bingchenggensis (strain BCW-1)</name>
    <dbReference type="NCBI Taxonomy" id="749414"/>
    <lineage>
        <taxon>Bacteria</taxon>
        <taxon>Bacillati</taxon>
        <taxon>Actinomycetota</taxon>
        <taxon>Actinomycetes</taxon>
        <taxon>Kitasatosporales</taxon>
        <taxon>Streptomycetaceae</taxon>
        <taxon>Streptomyces</taxon>
    </lineage>
</organism>
<dbReference type="InterPro" id="IPR029063">
    <property type="entry name" value="SAM-dependent_MTases_sf"/>
</dbReference>
<feature type="domain" description="O-methyltransferase dimerisation" evidence="6">
    <location>
        <begin position="38"/>
        <end position="113"/>
    </location>
</feature>
<name>D7CB88_STRBB</name>
<dbReference type="HOGENOM" id="CLU_005533_12_0_11"/>
<dbReference type="PROSITE" id="PS51683">
    <property type="entry name" value="SAM_OMT_II"/>
    <property type="match status" value="1"/>
</dbReference>
<dbReference type="GO" id="GO:0008171">
    <property type="term" value="F:O-methyltransferase activity"/>
    <property type="evidence" value="ECO:0007669"/>
    <property type="project" value="InterPro"/>
</dbReference>
<evidence type="ECO:0000256" key="1">
    <source>
        <dbReference type="ARBA" id="ARBA00022603"/>
    </source>
</evidence>
<evidence type="ECO:0000313" key="8">
    <source>
        <dbReference type="Proteomes" id="UP000000377"/>
    </source>
</evidence>
<dbReference type="InterPro" id="IPR036390">
    <property type="entry name" value="WH_DNA-bd_sf"/>
</dbReference>
<keyword evidence="3" id="KW-0949">S-adenosyl-L-methionine</keyword>
<proteinExistence type="predicted"/>
<dbReference type="KEGG" id="sbh:SBI_07651"/>
<dbReference type="GO" id="GO:0032259">
    <property type="term" value="P:methylation"/>
    <property type="evidence" value="ECO:0007669"/>
    <property type="project" value="UniProtKB-KW"/>
</dbReference>
<feature type="region of interest" description="Disordered" evidence="4">
    <location>
        <begin position="1"/>
        <end position="20"/>
    </location>
</feature>
<dbReference type="STRING" id="749414.SBI_07651"/>
<dbReference type="PIRSF" id="PIRSF005739">
    <property type="entry name" value="O-mtase"/>
    <property type="match status" value="1"/>
</dbReference>
<dbReference type="Pfam" id="PF08100">
    <property type="entry name" value="Dimerisation"/>
    <property type="match status" value="1"/>
</dbReference>
<evidence type="ECO:0000256" key="2">
    <source>
        <dbReference type="ARBA" id="ARBA00022679"/>
    </source>
</evidence>
<dbReference type="AlphaFoldDB" id="D7CB88"/>
<dbReference type="InterPro" id="IPR036388">
    <property type="entry name" value="WH-like_DNA-bd_sf"/>
</dbReference>
<dbReference type="PANTHER" id="PTHR43712:SF2">
    <property type="entry name" value="O-METHYLTRANSFERASE CICE"/>
    <property type="match status" value="1"/>
</dbReference>
<feature type="compositionally biased region" description="Low complexity" evidence="4">
    <location>
        <begin position="1"/>
        <end position="15"/>
    </location>
</feature>
<dbReference type="RefSeq" id="WP_014180221.1">
    <property type="nucleotide sequence ID" value="NC_016582.1"/>
</dbReference>
<evidence type="ECO:0000259" key="5">
    <source>
        <dbReference type="Pfam" id="PF00891"/>
    </source>
</evidence>
<dbReference type="GO" id="GO:0046983">
    <property type="term" value="F:protein dimerization activity"/>
    <property type="evidence" value="ECO:0007669"/>
    <property type="project" value="InterPro"/>
</dbReference>
<dbReference type="SUPFAM" id="SSF46785">
    <property type="entry name" value="Winged helix' DNA-binding domain"/>
    <property type="match status" value="1"/>
</dbReference>
<dbReference type="Gene3D" id="3.40.50.150">
    <property type="entry name" value="Vaccinia Virus protein VP39"/>
    <property type="match status" value="1"/>
</dbReference>
<evidence type="ECO:0000256" key="3">
    <source>
        <dbReference type="ARBA" id="ARBA00022691"/>
    </source>
</evidence>
<dbReference type="Gene3D" id="1.10.10.10">
    <property type="entry name" value="Winged helix-like DNA-binding domain superfamily/Winged helix DNA-binding domain"/>
    <property type="match status" value="1"/>
</dbReference>
<accession>D7CB88</accession>
<dbReference type="eggNOG" id="COG0500">
    <property type="taxonomic scope" value="Bacteria"/>
</dbReference>
<dbReference type="InterPro" id="IPR001077">
    <property type="entry name" value="COMT_C"/>
</dbReference>
<feature type="domain" description="O-methyltransferase C-terminal" evidence="5">
    <location>
        <begin position="141"/>
        <end position="344"/>
    </location>
</feature>
<dbReference type="Proteomes" id="UP000000377">
    <property type="component" value="Chromosome"/>
</dbReference>
<dbReference type="PANTHER" id="PTHR43712">
    <property type="entry name" value="PUTATIVE (AFU_ORTHOLOGUE AFUA_4G14580)-RELATED"/>
    <property type="match status" value="1"/>
</dbReference>
<dbReference type="EMBL" id="CP002047">
    <property type="protein sequence ID" value="ADI10771.1"/>
    <property type="molecule type" value="Genomic_DNA"/>
</dbReference>
<evidence type="ECO:0000259" key="6">
    <source>
        <dbReference type="Pfam" id="PF08100"/>
    </source>
</evidence>
<dbReference type="Pfam" id="PF00891">
    <property type="entry name" value="Methyltransf_2"/>
    <property type="match status" value="1"/>
</dbReference>
<evidence type="ECO:0000256" key="4">
    <source>
        <dbReference type="SAM" id="MobiDB-lite"/>
    </source>
</evidence>
<dbReference type="InterPro" id="IPR012967">
    <property type="entry name" value="COMT_dimerisation"/>
</dbReference>
<dbReference type="PATRIC" id="fig|749414.3.peg.7863"/>
<dbReference type="SUPFAM" id="SSF53335">
    <property type="entry name" value="S-adenosyl-L-methionine-dependent methyltransferases"/>
    <property type="match status" value="1"/>
</dbReference>
<protein>
    <submittedName>
        <fullName evidence="7">O-methyltransferase family 2</fullName>
    </submittedName>
</protein>
<dbReference type="InterPro" id="IPR016461">
    <property type="entry name" value="COMT-like"/>
</dbReference>
<keyword evidence="1 7" id="KW-0489">Methyltransferase</keyword>
<keyword evidence="8" id="KW-1185">Reference proteome</keyword>
<evidence type="ECO:0000313" key="7">
    <source>
        <dbReference type="EMBL" id="ADI10771.1"/>
    </source>
</evidence>